<dbReference type="OrthoDB" id="3798432at2759"/>
<accession>A0A6A6V0L1</accession>
<feature type="region of interest" description="Disordered" evidence="1">
    <location>
        <begin position="143"/>
        <end position="164"/>
    </location>
</feature>
<feature type="compositionally biased region" description="Polar residues" evidence="1">
    <location>
        <begin position="694"/>
        <end position="707"/>
    </location>
</feature>
<evidence type="ECO:0000313" key="2">
    <source>
        <dbReference type="EMBL" id="KAF2743326.1"/>
    </source>
</evidence>
<gene>
    <name evidence="2" type="ORF">M011DRAFT_224717</name>
</gene>
<feature type="region of interest" description="Disordered" evidence="1">
    <location>
        <begin position="691"/>
        <end position="732"/>
    </location>
</feature>
<feature type="region of interest" description="Disordered" evidence="1">
    <location>
        <begin position="575"/>
        <end position="606"/>
    </location>
</feature>
<evidence type="ECO:0000313" key="3">
    <source>
        <dbReference type="Proteomes" id="UP000799440"/>
    </source>
</evidence>
<feature type="region of interest" description="Disordered" evidence="1">
    <location>
        <begin position="1"/>
        <end position="23"/>
    </location>
</feature>
<proteinExistence type="predicted"/>
<organism evidence="2 3">
    <name type="scientific">Sporormia fimetaria CBS 119925</name>
    <dbReference type="NCBI Taxonomy" id="1340428"/>
    <lineage>
        <taxon>Eukaryota</taxon>
        <taxon>Fungi</taxon>
        <taxon>Dikarya</taxon>
        <taxon>Ascomycota</taxon>
        <taxon>Pezizomycotina</taxon>
        <taxon>Dothideomycetes</taxon>
        <taxon>Pleosporomycetidae</taxon>
        <taxon>Pleosporales</taxon>
        <taxon>Sporormiaceae</taxon>
        <taxon>Sporormia</taxon>
    </lineage>
</organism>
<protein>
    <submittedName>
        <fullName evidence="2">Uncharacterized protein</fullName>
    </submittedName>
</protein>
<reference evidence="2" key="1">
    <citation type="journal article" date="2020" name="Stud. Mycol.">
        <title>101 Dothideomycetes genomes: a test case for predicting lifestyles and emergence of pathogens.</title>
        <authorList>
            <person name="Haridas S."/>
            <person name="Albert R."/>
            <person name="Binder M."/>
            <person name="Bloem J."/>
            <person name="Labutti K."/>
            <person name="Salamov A."/>
            <person name="Andreopoulos B."/>
            <person name="Baker S."/>
            <person name="Barry K."/>
            <person name="Bills G."/>
            <person name="Bluhm B."/>
            <person name="Cannon C."/>
            <person name="Castanera R."/>
            <person name="Culley D."/>
            <person name="Daum C."/>
            <person name="Ezra D."/>
            <person name="Gonzalez J."/>
            <person name="Henrissat B."/>
            <person name="Kuo A."/>
            <person name="Liang C."/>
            <person name="Lipzen A."/>
            <person name="Lutzoni F."/>
            <person name="Magnuson J."/>
            <person name="Mondo S."/>
            <person name="Nolan M."/>
            <person name="Ohm R."/>
            <person name="Pangilinan J."/>
            <person name="Park H.-J."/>
            <person name="Ramirez L."/>
            <person name="Alfaro M."/>
            <person name="Sun H."/>
            <person name="Tritt A."/>
            <person name="Yoshinaga Y."/>
            <person name="Zwiers L.-H."/>
            <person name="Turgeon B."/>
            <person name="Goodwin S."/>
            <person name="Spatafora J."/>
            <person name="Crous P."/>
            <person name="Grigoriev I."/>
        </authorList>
    </citation>
    <scope>NUCLEOTIDE SEQUENCE</scope>
    <source>
        <strain evidence="2">CBS 119925</strain>
    </source>
</reference>
<dbReference type="Proteomes" id="UP000799440">
    <property type="component" value="Unassembled WGS sequence"/>
</dbReference>
<feature type="region of interest" description="Disordered" evidence="1">
    <location>
        <begin position="641"/>
        <end position="662"/>
    </location>
</feature>
<feature type="region of interest" description="Disordered" evidence="1">
    <location>
        <begin position="761"/>
        <end position="800"/>
    </location>
</feature>
<dbReference type="EMBL" id="MU006598">
    <property type="protein sequence ID" value="KAF2743326.1"/>
    <property type="molecule type" value="Genomic_DNA"/>
</dbReference>
<keyword evidence="3" id="KW-1185">Reference proteome</keyword>
<dbReference type="AlphaFoldDB" id="A0A6A6V0L1"/>
<evidence type="ECO:0000256" key="1">
    <source>
        <dbReference type="SAM" id="MobiDB-lite"/>
    </source>
</evidence>
<sequence length="818" mass="91159">MDGSAPSMPLSHAQDEATNAPLDQRLTDLAVELEELNEQREKILVKRSRMQDRRKKIQVQRARVRDAEVALMNSLRNFYNEHNSQLPPALNSAFASVQAADDALGAVESDYERNETNLVEKEWGFAMKEEDFYQNLQPLSWSDYDEPADSGTVEAPTTEPEPPGRIATEVVKYQKEASRHNQLIRRFDHLRVVQMRILDADAGGACNPLEPNLGSPADVRFLANYGSVLMQITEHKTKLHEMREALMRLPIPAAMTLIPNCNYAVQECTTQPNEKPRSLFDGSPPDAYYGLPAVERIEEWLFDCMKENALERRRFLIDLQAEVDSHEEPSLTDEYWDDLVTRYWLSDETMDMTVVRSVLCSSDPYPIPTTVEPTQNYESIFSGDAKAVELSPVVLGDEGVTIMPNPTRYIILSTSTQGSGSNAPFGHTQRLRSAFEIISDPPHDFSAGPTQMIPVSAHSVLNPPLITEFESNSLTMTSPAAIEHDSLEPETQGVCSEEEPSLHVTERIKNRGDLALAEQCWGGLPPECVTALRHDSGLELVGCQEHMHSRPMDHKIDKHPSHSGSTFDSILQGSFDKKAAPPQNSQSTEPVFNRNGGLSGATAESIPTLPPEVQCQAPVEEQDLEHLTPKDSEEVALKTTGDVPGASVSPRKGTSAAAVEPGRAPCGDDYRDGKETTICCSPFRYTLHEHTTPRSHVQATSLKNQCGGNRRPRKSDPGQSQHSYRPELRRTKSAAHQYTLQVCTISRSHVGTGLLFPLKNQCGRNRRSRKSDPGQSGHSYRSELRRTKSVSNATRPVPGVRRDHGARRFWIENCRLRH</sequence>
<name>A0A6A6V0L1_9PLEO</name>